<feature type="compositionally biased region" description="Polar residues" evidence="2">
    <location>
        <begin position="509"/>
        <end position="524"/>
    </location>
</feature>
<dbReference type="OrthoDB" id="5401558at2759"/>
<dbReference type="GO" id="GO:0000981">
    <property type="term" value="F:DNA-binding transcription factor activity, RNA polymerase II-specific"/>
    <property type="evidence" value="ECO:0007669"/>
    <property type="project" value="InterPro"/>
</dbReference>
<dbReference type="SUPFAM" id="SSF57701">
    <property type="entry name" value="Zn2/Cys6 DNA-binding domain"/>
    <property type="match status" value="1"/>
</dbReference>
<feature type="domain" description="Zn(2)-C6 fungal-type" evidence="3">
    <location>
        <begin position="246"/>
        <end position="281"/>
    </location>
</feature>
<sequence length="575" mass="62330">MTRHPPEDGSKYPLPTGTSDNQRFPPCSSPSAPSHYAPLTGSSDSHRAGYTPNSTEYPSPPDDTRGSYTSHGSQHPNPHPDTRGSYTSNQGSYPAAQGAPDSRASHRSAMGEPQYSAEHRMAPSGAYNGPQHHPLRAMDHHPQVAWGPSAHTSNGYSEPRRTPPHNGSQYPGHPTAPNNGQQHSGHSTAPPQDNRYPHTGYNAPPPGYPYHDSRGYQQPGSYKAPSSPRTAMTFKQSAPRQRTAIACKYCRRRKIRCSGFHADGSAGRCSNCERFKQDCIFTPVSSQQAFVPIQAVYAVTGGNGLGPNTQLYGAHGQPLPMNPSPTGSNHMFRPPQTAFEPQVPPHHQQMFRPSHALDLPSLSRSPYNQNANLPSPTGSSGSQSRKRPADEQPYSRMPPPPPGPSSMYQGEENGFGRRPVVEDERYRSTLPPPHNHTPNYGYQRGENNLTHRPIENSRQMASQFVPARPSEAPRTSHSPNASSSSSFPQRSTGNFPPTQLPPPHHGSGRQFSSPTAPAGTSSGEPQGPTAAASPRQTPTTVASRPDPMAISNFVAKDNRDIDQGMLGRLGQNWRS</sequence>
<proteinExistence type="predicted"/>
<protein>
    <recommendedName>
        <fullName evidence="3">Zn(2)-C6 fungal-type domain-containing protein</fullName>
    </recommendedName>
</protein>
<dbReference type="InterPro" id="IPR001138">
    <property type="entry name" value="Zn2Cys6_DnaBD"/>
</dbReference>
<dbReference type="InterPro" id="IPR036864">
    <property type="entry name" value="Zn2-C6_fun-type_DNA-bd_sf"/>
</dbReference>
<keyword evidence="5" id="KW-1185">Reference proteome</keyword>
<evidence type="ECO:0000313" key="5">
    <source>
        <dbReference type="Proteomes" id="UP000672032"/>
    </source>
</evidence>
<evidence type="ECO:0000256" key="2">
    <source>
        <dbReference type="SAM" id="MobiDB-lite"/>
    </source>
</evidence>
<feature type="region of interest" description="Disordered" evidence="2">
    <location>
        <begin position="462"/>
        <end position="561"/>
    </location>
</feature>
<dbReference type="Pfam" id="PF00172">
    <property type="entry name" value="Zn_clus"/>
    <property type="match status" value="1"/>
</dbReference>
<dbReference type="GO" id="GO:0008270">
    <property type="term" value="F:zinc ion binding"/>
    <property type="evidence" value="ECO:0007669"/>
    <property type="project" value="InterPro"/>
</dbReference>
<evidence type="ECO:0000313" key="4">
    <source>
        <dbReference type="EMBL" id="QSZ36739.1"/>
    </source>
</evidence>
<feature type="compositionally biased region" description="Low complexity" evidence="2">
    <location>
        <begin position="476"/>
        <end position="491"/>
    </location>
</feature>
<feature type="region of interest" description="Disordered" evidence="2">
    <location>
        <begin position="1"/>
        <end position="238"/>
    </location>
</feature>
<gene>
    <name evidence="4" type="ORF">DSL72_006622</name>
</gene>
<feature type="region of interest" description="Disordered" evidence="2">
    <location>
        <begin position="426"/>
        <end position="448"/>
    </location>
</feature>
<feature type="compositionally biased region" description="Basic and acidic residues" evidence="2">
    <location>
        <begin position="1"/>
        <end position="10"/>
    </location>
</feature>
<feature type="compositionally biased region" description="Polar residues" evidence="2">
    <location>
        <begin position="227"/>
        <end position="238"/>
    </location>
</feature>
<reference evidence="4" key="1">
    <citation type="submission" date="2020-10" db="EMBL/GenBank/DDBJ databases">
        <title>Genome Sequence of Monilinia vaccinii-corymbosi Sheds Light on Mummy Berry Disease Infection of Blueberry and Mating Type.</title>
        <authorList>
            <person name="Yow A.G."/>
            <person name="Zhang Y."/>
            <person name="Bansal K."/>
            <person name="Eacker S.M."/>
            <person name="Sullivan S."/>
            <person name="Liachko I."/>
            <person name="Cubeta M.A."/>
            <person name="Rollins J.A."/>
            <person name="Ashrafi H."/>
        </authorList>
    </citation>
    <scope>NUCLEOTIDE SEQUENCE</scope>
    <source>
        <strain evidence="4">RL-1</strain>
    </source>
</reference>
<feature type="compositionally biased region" description="Polar residues" evidence="2">
    <location>
        <begin position="362"/>
        <end position="383"/>
    </location>
</feature>
<dbReference type="Proteomes" id="UP000672032">
    <property type="component" value="Chromosome 7"/>
</dbReference>
<feature type="compositionally biased region" description="Polar residues" evidence="2">
    <location>
        <begin position="436"/>
        <end position="448"/>
    </location>
</feature>
<dbReference type="EMBL" id="CP063411">
    <property type="protein sequence ID" value="QSZ36739.1"/>
    <property type="molecule type" value="Genomic_DNA"/>
</dbReference>
<dbReference type="PROSITE" id="PS50048">
    <property type="entry name" value="ZN2_CY6_FUNGAL_2"/>
    <property type="match status" value="1"/>
</dbReference>
<dbReference type="CDD" id="cd00067">
    <property type="entry name" value="GAL4"/>
    <property type="match status" value="1"/>
</dbReference>
<name>A0A8A3PP96_9HELO</name>
<feature type="region of interest" description="Disordered" evidence="2">
    <location>
        <begin position="309"/>
        <end position="414"/>
    </location>
</feature>
<keyword evidence="1" id="KW-0539">Nucleus</keyword>
<dbReference type="Gene3D" id="4.10.240.10">
    <property type="entry name" value="Zn(2)-C6 fungal-type DNA-binding domain"/>
    <property type="match status" value="1"/>
</dbReference>
<feature type="compositionally biased region" description="Polar residues" evidence="2">
    <location>
        <begin position="176"/>
        <end position="191"/>
    </location>
</feature>
<evidence type="ECO:0000256" key="1">
    <source>
        <dbReference type="ARBA" id="ARBA00023242"/>
    </source>
</evidence>
<dbReference type="PROSITE" id="PS00463">
    <property type="entry name" value="ZN2_CY6_FUNGAL_1"/>
    <property type="match status" value="1"/>
</dbReference>
<organism evidence="4 5">
    <name type="scientific">Monilinia vaccinii-corymbosi</name>
    <dbReference type="NCBI Taxonomy" id="61207"/>
    <lineage>
        <taxon>Eukaryota</taxon>
        <taxon>Fungi</taxon>
        <taxon>Dikarya</taxon>
        <taxon>Ascomycota</taxon>
        <taxon>Pezizomycotina</taxon>
        <taxon>Leotiomycetes</taxon>
        <taxon>Helotiales</taxon>
        <taxon>Sclerotiniaceae</taxon>
        <taxon>Monilinia</taxon>
    </lineage>
</organism>
<evidence type="ECO:0000259" key="3">
    <source>
        <dbReference type="PROSITE" id="PS50048"/>
    </source>
</evidence>
<dbReference type="SMART" id="SM00066">
    <property type="entry name" value="GAL4"/>
    <property type="match status" value="1"/>
</dbReference>
<accession>A0A8A3PP96</accession>
<dbReference type="AlphaFoldDB" id="A0A8A3PP96"/>
<feature type="compositionally biased region" description="Polar residues" evidence="2">
    <location>
        <begin position="66"/>
        <end position="76"/>
    </location>
</feature>